<dbReference type="SMART" id="SM01019">
    <property type="entry name" value="B3"/>
    <property type="match status" value="2"/>
</dbReference>
<dbReference type="CDD" id="cd10017">
    <property type="entry name" value="B3_DNA"/>
    <property type="match status" value="2"/>
</dbReference>
<dbReference type="Pfam" id="PF02362">
    <property type="entry name" value="B3"/>
    <property type="match status" value="2"/>
</dbReference>
<protein>
    <recommendedName>
        <fullName evidence="7">TF-B3 domain-containing protein</fullName>
    </recommendedName>
</protein>
<dbReference type="PROSITE" id="PS50863">
    <property type="entry name" value="B3"/>
    <property type="match status" value="2"/>
</dbReference>
<evidence type="ECO:0000259" key="7">
    <source>
        <dbReference type="PROSITE" id="PS50863"/>
    </source>
</evidence>
<dbReference type="PANTHER" id="PTHR31674:SF62">
    <property type="entry name" value="B3 DOMAIN-CONTAINING PROTEIN REM14-RELATED"/>
    <property type="match status" value="1"/>
</dbReference>
<name>A0A8X7VPZ9_BRACI</name>
<dbReference type="FunFam" id="2.40.330.10:FF:000009">
    <property type="entry name" value="Transcriptional factor B3 family protein"/>
    <property type="match status" value="1"/>
</dbReference>
<dbReference type="GO" id="GO:0005634">
    <property type="term" value="C:nucleus"/>
    <property type="evidence" value="ECO:0007669"/>
    <property type="project" value="UniProtKB-SubCell"/>
</dbReference>
<keyword evidence="4" id="KW-0238">DNA-binding</keyword>
<dbReference type="Proteomes" id="UP000886595">
    <property type="component" value="Unassembled WGS sequence"/>
</dbReference>
<gene>
    <name evidence="8" type="ORF">Bca52824_018691</name>
</gene>
<evidence type="ECO:0000313" key="8">
    <source>
        <dbReference type="EMBL" id="KAG2315569.1"/>
    </source>
</evidence>
<accession>A0A8X7VPZ9</accession>
<dbReference type="AlphaFoldDB" id="A0A8X7VPZ9"/>
<keyword evidence="3" id="KW-0805">Transcription regulation</keyword>
<proteinExistence type="predicted"/>
<comment type="caution">
    <text evidence="8">The sequence shown here is derived from an EMBL/GenBank/DDBJ whole genome shotgun (WGS) entry which is preliminary data.</text>
</comment>
<dbReference type="InterPro" id="IPR039218">
    <property type="entry name" value="REM_fam"/>
</dbReference>
<evidence type="ECO:0000256" key="5">
    <source>
        <dbReference type="ARBA" id="ARBA00023163"/>
    </source>
</evidence>
<evidence type="ECO:0000256" key="3">
    <source>
        <dbReference type="ARBA" id="ARBA00023015"/>
    </source>
</evidence>
<keyword evidence="5" id="KW-0804">Transcription</keyword>
<dbReference type="GO" id="GO:0003677">
    <property type="term" value="F:DNA binding"/>
    <property type="evidence" value="ECO:0007669"/>
    <property type="project" value="UniProtKB-KW"/>
</dbReference>
<keyword evidence="9" id="KW-1185">Reference proteome</keyword>
<dbReference type="InterPro" id="IPR015300">
    <property type="entry name" value="DNA-bd_pseudobarrel_sf"/>
</dbReference>
<evidence type="ECO:0000256" key="1">
    <source>
        <dbReference type="ARBA" id="ARBA00004123"/>
    </source>
</evidence>
<feature type="domain" description="TF-B3" evidence="7">
    <location>
        <begin position="59"/>
        <end position="151"/>
    </location>
</feature>
<evidence type="ECO:0000256" key="6">
    <source>
        <dbReference type="ARBA" id="ARBA00023242"/>
    </source>
</evidence>
<keyword evidence="2" id="KW-0677">Repeat</keyword>
<dbReference type="InterPro" id="IPR003340">
    <property type="entry name" value="B3_DNA-bd"/>
</dbReference>
<dbReference type="SUPFAM" id="SSF101936">
    <property type="entry name" value="DNA-binding pseudobarrel domain"/>
    <property type="match status" value="2"/>
</dbReference>
<feature type="domain" description="TF-B3" evidence="7">
    <location>
        <begin position="172"/>
        <end position="269"/>
    </location>
</feature>
<keyword evidence="6" id="KW-0539">Nucleus</keyword>
<sequence>MGHISMAVESSPPSMTSSATAVAATLLTPPFLFHPTDEELLSYYLKRKVLSKTMAHSHQPHFFQPLLPGFQTGLNIPIAFFSRHIHRNTTGNRWTLRSDDTDKTWEVLQEERRLTRGWKEFTEAHDLRVGDIVIFKLEGEMVFHVSPFGPSCCDIQYTAPNVPASAYSWDYSFRAEVTETNVEEDKLALPVDATGCKALNKQCKEATLVNIDGKPWTVALRFSESGGFYYIKGWRKFCHDNKCRIGDLFAINVVGDGMSSPLLCVYAPTKEILEVLSTWKRKLNVGVA</sequence>
<organism evidence="8 9">
    <name type="scientific">Brassica carinata</name>
    <name type="common">Ethiopian mustard</name>
    <name type="synonym">Abyssinian cabbage</name>
    <dbReference type="NCBI Taxonomy" id="52824"/>
    <lineage>
        <taxon>Eukaryota</taxon>
        <taxon>Viridiplantae</taxon>
        <taxon>Streptophyta</taxon>
        <taxon>Embryophyta</taxon>
        <taxon>Tracheophyta</taxon>
        <taxon>Spermatophyta</taxon>
        <taxon>Magnoliopsida</taxon>
        <taxon>eudicotyledons</taxon>
        <taxon>Gunneridae</taxon>
        <taxon>Pentapetalae</taxon>
        <taxon>rosids</taxon>
        <taxon>malvids</taxon>
        <taxon>Brassicales</taxon>
        <taxon>Brassicaceae</taxon>
        <taxon>Brassiceae</taxon>
        <taxon>Brassica</taxon>
    </lineage>
</organism>
<reference evidence="8 9" key="1">
    <citation type="submission" date="2020-02" db="EMBL/GenBank/DDBJ databases">
        <authorList>
            <person name="Ma Q."/>
            <person name="Huang Y."/>
            <person name="Song X."/>
            <person name="Pei D."/>
        </authorList>
    </citation>
    <scope>NUCLEOTIDE SEQUENCE [LARGE SCALE GENOMIC DNA]</scope>
    <source>
        <strain evidence="8">Sxm20200214</strain>
        <tissue evidence="8">Leaf</tissue>
    </source>
</reference>
<evidence type="ECO:0000313" key="9">
    <source>
        <dbReference type="Proteomes" id="UP000886595"/>
    </source>
</evidence>
<dbReference type="OrthoDB" id="1024919at2759"/>
<evidence type="ECO:0000256" key="2">
    <source>
        <dbReference type="ARBA" id="ARBA00022737"/>
    </source>
</evidence>
<dbReference type="PANTHER" id="PTHR31674">
    <property type="entry name" value="B3 DOMAIN-CONTAINING PROTEIN REM-LIKE 3-RELATED"/>
    <property type="match status" value="1"/>
</dbReference>
<evidence type="ECO:0000256" key="4">
    <source>
        <dbReference type="ARBA" id="ARBA00023125"/>
    </source>
</evidence>
<comment type="subcellular location">
    <subcellularLocation>
        <location evidence="1">Nucleus</location>
    </subcellularLocation>
</comment>
<dbReference type="EMBL" id="JAAMPC010000004">
    <property type="protein sequence ID" value="KAG2315569.1"/>
    <property type="molecule type" value="Genomic_DNA"/>
</dbReference>
<dbReference type="Gene3D" id="2.40.330.10">
    <property type="entry name" value="DNA-binding pseudobarrel domain"/>
    <property type="match status" value="2"/>
</dbReference>